<dbReference type="Gene3D" id="3.40.718.10">
    <property type="entry name" value="Isopropylmalate Dehydrogenase"/>
    <property type="match status" value="1"/>
</dbReference>
<dbReference type="Proteomes" id="UP001209535">
    <property type="component" value="Unassembled WGS sequence"/>
</dbReference>
<name>A0ABT2X7U3_9RHOB</name>
<keyword evidence="7" id="KW-0100">Branched-chain amino acid biosynthesis</keyword>
<keyword evidence="5 9" id="KW-0560">Oxidoreductase</keyword>
<dbReference type="EMBL" id="JAOVQO010000020">
    <property type="protein sequence ID" value="MCU9850022.1"/>
    <property type="molecule type" value="Genomic_DNA"/>
</dbReference>
<dbReference type="GO" id="GO:0003862">
    <property type="term" value="F:3-isopropylmalate dehydrogenase activity"/>
    <property type="evidence" value="ECO:0007669"/>
    <property type="project" value="UniProtKB-EC"/>
</dbReference>
<dbReference type="PANTHER" id="PTHR42979:SF1">
    <property type="entry name" value="3-ISOPROPYLMALATE DEHYDROGENASE"/>
    <property type="match status" value="1"/>
</dbReference>
<evidence type="ECO:0000256" key="2">
    <source>
        <dbReference type="ARBA" id="ARBA00022605"/>
    </source>
</evidence>
<evidence type="ECO:0000256" key="3">
    <source>
        <dbReference type="ARBA" id="ARBA00022723"/>
    </source>
</evidence>
<dbReference type="SMART" id="SM01329">
    <property type="entry name" value="Iso_dh"/>
    <property type="match status" value="1"/>
</dbReference>
<dbReference type="EC" id="1.1.1.85" evidence="8"/>
<protein>
    <recommendedName>
        <fullName evidence="8">3-isopropylmalate dehydrogenase</fullName>
        <ecNumber evidence="8">1.1.1.85</ecNumber>
    </recommendedName>
</protein>
<feature type="domain" description="Isopropylmalate dehydrogenase-like" evidence="10">
    <location>
        <begin position="5"/>
        <end position="355"/>
    </location>
</feature>
<dbReference type="Pfam" id="PF00180">
    <property type="entry name" value="Iso_dh"/>
    <property type="match status" value="1"/>
</dbReference>
<evidence type="ECO:0000256" key="6">
    <source>
        <dbReference type="ARBA" id="ARBA00023027"/>
    </source>
</evidence>
<evidence type="ECO:0000259" key="10">
    <source>
        <dbReference type="SMART" id="SM01329"/>
    </source>
</evidence>
<evidence type="ECO:0000256" key="9">
    <source>
        <dbReference type="RuleBase" id="RU004443"/>
    </source>
</evidence>
<evidence type="ECO:0000256" key="8">
    <source>
        <dbReference type="NCBIfam" id="TIGR00169"/>
    </source>
</evidence>
<organism evidence="11 12">
    <name type="scientific">Albidovulum salinarum</name>
    <dbReference type="NCBI Taxonomy" id="2984153"/>
    <lineage>
        <taxon>Bacteria</taxon>
        <taxon>Pseudomonadati</taxon>
        <taxon>Pseudomonadota</taxon>
        <taxon>Alphaproteobacteria</taxon>
        <taxon>Rhodobacterales</taxon>
        <taxon>Paracoccaceae</taxon>
        <taxon>Albidovulum</taxon>
    </lineage>
</organism>
<dbReference type="RefSeq" id="WP_263339504.1">
    <property type="nucleotide sequence ID" value="NZ_JAOVQO010000020.1"/>
</dbReference>
<keyword evidence="4" id="KW-0460">Magnesium</keyword>
<dbReference type="InterPro" id="IPR004429">
    <property type="entry name" value="Isopropylmalate_DH"/>
</dbReference>
<keyword evidence="6" id="KW-0520">NAD</keyword>
<evidence type="ECO:0000256" key="5">
    <source>
        <dbReference type="ARBA" id="ARBA00023002"/>
    </source>
</evidence>
<comment type="caution">
    <text evidence="11">The sequence shown here is derived from an EMBL/GenBank/DDBJ whole genome shotgun (WGS) entry which is preliminary data.</text>
</comment>
<dbReference type="InterPro" id="IPR024084">
    <property type="entry name" value="IsoPropMal-DH-like_dom"/>
</dbReference>
<evidence type="ECO:0000256" key="7">
    <source>
        <dbReference type="ARBA" id="ARBA00023304"/>
    </source>
</evidence>
<dbReference type="NCBIfam" id="TIGR00169">
    <property type="entry name" value="leuB"/>
    <property type="match status" value="1"/>
</dbReference>
<dbReference type="PANTHER" id="PTHR42979">
    <property type="entry name" value="3-ISOPROPYLMALATE DEHYDROGENASE"/>
    <property type="match status" value="1"/>
</dbReference>
<proteinExistence type="inferred from homology"/>
<reference evidence="11 12" key="1">
    <citation type="submission" date="2022-10" db="EMBL/GenBank/DDBJ databases">
        <title>Defluviimonas sp. nov., isolated from ocean surface sediments.</title>
        <authorList>
            <person name="He W."/>
            <person name="Wang L."/>
            <person name="Zhang D.-F."/>
        </authorList>
    </citation>
    <scope>NUCLEOTIDE SEQUENCE [LARGE SCALE GENOMIC DNA]</scope>
    <source>
        <strain evidence="11 12">WL0024</strain>
    </source>
</reference>
<evidence type="ECO:0000313" key="11">
    <source>
        <dbReference type="EMBL" id="MCU9850022.1"/>
    </source>
</evidence>
<evidence type="ECO:0000313" key="12">
    <source>
        <dbReference type="Proteomes" id="UP001209535"/>
    </source>
</evidence>
<keyword evidence="1" id="KW-0432">Leucine biosynthesis</keyword>
<evidence type="ECO:0000256" key="1">
    <source>
        <dbReference type="ARBA" id="ARBA00022430"/>
    </source>
</evidence>
<comment type="similarity">
    <text evidence="9">Belongs to the isocitrate and isopropylmalate dehydrogenases family.</text>
</comment>
<keyword evidence="2" id="KW-0028">Amino-acid biosynthesis</keyword>
<sequence>MADFSILALGGDGIGPEVLAAALDVTEVASGLAGIRLDIAEDLLHGAAWEAHGTFCREETVTAARAADAVLVGAVGGPEWDDIRVPGGPEMQDGLMRLRKALDAYAGLRPARAWPELGRFTPFRAGLAERADIMVLREMTGGVMFASPRGQERRAGRRYGFDTAAYDEDEIARIAHAGFRLARTRKGRLVSADKANVMESYKLWRAVVTEVAAEYPDVTLTHMYADNCAFQMMRTPLAFDVVMGCNLIGDFLSDLAAVVSGSLGLLPSACLCGSPGGRVKGIYEPVHGSAPDIAGQGIANPAGTILSVAMMFEHSLALPAVARRIEAAVERALVSGHLTPDLGGTATTRGFADAVIAELRA</sequence>
<evidence type="ECO:0000256" key="4">
    <source>
        <dbReference type="ARBA" id="ARBA00022842"/>
    </source>
</evidence>
<keyword evidence="12" id="KW-1185">Reference proteome</keyword>
<dbReference type="SUPFAM" id="SSF53659">
    <property type="entry name" value="Isocitrate/Isopropylmalate dehydrogenase-like"/>
    <property type="match status" value="1"/>
</dbReference>
<gene>
    <name evidence="11" type="primary">leuB</name>
    <name evidence="11" type="ORF">OEZ60_18640</name>
</gene>
<accession>A0ABT2X7U3</accession>
<keyword evidence="3" id="KW-0479">Metal-binding</keyword>